<sequence length="85" mass="9416">SFSNGALLLCRTKGKFIKSGSWIEHSVEQQGTGASLAKNDDVLRVYRTPPPQLVTYTGMFSTHKPQIFSTAVYMESFIILSSQLC</sequence>
<keyword evidence="1" id="KW-1185">Reference proteome</keyword>
<evidence type="ECO:0000313" key="1">
    <source>
        <dbReference type="Proteomes" id="UP000095287"/>
    </source>
</evidence>
<dbReference type="Proteomes" id="UP000095287">
    <property type="component" value="Unplaced"/>
</dbReference>
<evidence type="ECO:0000313" key="2">
    <source>
        <dbReference type="WBParaSite" id="L893_g4870.t1"/>
    </source>
</evidence>
<dbReference type="AlphaFoldDB" id="A0A1I8AER7"/>
<accession>A0A1I8AER7</accession>
<dbReference type="WBParaSite" id="L893_g4870.t1">
    <property type="protein sequence ID" value="L893_g4870.t1"/>
    <property type="gene ID" value="L893_g4870"/>
</dbReference>
<proteinExistence type="predicted"/>
<protein>
    <submittedName>
        <fullName evidence="2">Ig-like domain-containing protein</fullName>
    </submittedName>
</protein>
<reference evidence="2" key="1">
    <citation type="submission" date="2016-11" db="UniProtKB">
        <authorList>
            <consortium name="WormBaseParasite"/>
        </authorList>
    </citation>
    <scope>IDENTIFICATION</scope>
</reference>
<name>A0A1I8AER7_9BILA</name>
<organism evidence="1 2">
    <name type="scientific">Steinernema glaseri</name>
    <dbReference type="NCBI Taxonomy" id="37863"/>
    <lineage>
        <taxon>Eukaryota</taxon>
        <taxon>Metazoa</taxon>
        <taxon>Ecdysozoa</taxon>
        <taxon>Nematoda</taxon>
        <taxon>Chromadorea</taxon>
        <taxon>Rhabditida</taxon>
        <taxon>Tylenchina</taxon>
        <taxon>Panagrolaimomorpha</taxon>
        <taxon>Strongyloidoidea</taxon>
        <taxon>Steinernematidae</taxon>
        <taxon>Steinernema</taxon>
    </lineage>
</organism>